<proteinExistence type="predicted"/>
<evidence type="ECO:0000313" key="1">
    <source>
        <dbReference type="EMBL" id="KAE9390170.1"/>
    </source>
</evidence>
<gene>
    <name evidence="1" type="ORF">BT96DRAFT_1002502</name>
</gene>
<accession>A0A6A4GXU8</accession>
<dbReference type="PANTHER" id="PTHR31912:SF34">
    <property type="entry name" value="NOTOCHORD-RELATED PROTEIN"/>
    <property type="match status" value="1"/>
</dbReference>
<dbReference type="AlphaFoldDB" id="A0A6A4GXU8"/>
<name>A0A6A4GXU8_9AGAR</name>
<dbReference type="EMBL" id="ML769667">
    <property type="protein sequence ID" value="KAE9390170.1"/>
    <property type="molecule type" value="Genomic_DNA"/>
</dbReference>
<dbReference type="PANTHER" id="PTHR31912">
    <property type="entry name" value="IP13529P"/>
    <property type="match status" value="1"/>
</dbReference>
<sequence length="467" mass="53124">MRSWSKFGWRVCGVASHVEAVRVASGAVDKTAEYWIPVLLSKSSEFKRKDPQWSVDDISAELLCWLSTQTKQPYNLLLDAKYLDPSQDTPVENLHTYLLGHKKYAWYDMHSSWDDSTQALFAIRLQSTDTNGLTILPISICLYDAVPKRFNQQTLQNAHANCRALGELGAALWIAEIDDLEQYLEDLEVWIDNVLDAWARIDPAKILKKIKLHLLKHLPAHIRRFGPSCFNAVFRMCSVLSNHQAPSRDIALKNGELGRLTHIISGGYWHAYSATASRMDTASPNEAQDLPKDVCPVGSWVIDRHFIARIIEILHSSKGNQTLDLVTLHEFTLSEALHHYYEMPVLHKPERHHLVVNSETIQFIINVQHDCQAAGCSATGSTRQRQERMESGQELSCIEHVADDEQYIINTHALHNAARLRCYLPRYLTVPQPLIMNRKEWHVEIAVGLRVTQSAKRTQTQEKAAVT</sequence>
<dbReference type="Proteomes" id="UP000799118">
    <property type="component" value="Unassembled WGS sequence"/>
</dbReference>
<evidence type="ECO:0000313" key="2">
    <source>
        <dbReference type="Proteomes" id="UP000799118"/>
    </source>
</evidence>
<organism evidence="1 2">
    <name type="scientific">Gymnopus androsaceus JB14</name>
    <dbReference type="NCBI Taxonomy" id="1447944"/>
    <lineage>
        <taxon>Eukaryota</taxon>
        <taxon>Fungi</taxon>
        <taxon>Dikarya</taxon>
        <taxon>Basidiomycota</taxon>
        <taxon>Agaricomycotina</taxon>
        <taxon>Agaricomycetes</taxon>
        <taxon>Agaricomycetidae</taxon>
        <taxon>Agaricales</taxon>
        <taxon>Marasmiineae</taxon>
        <taxon>Omphalotaceae</taxon>
        <taxon>Gymnopus</taxon>
    </lineage>
</organism>
<protein>
    <submittedName>
        <fullName evidence="1">Uncharacterized protein</fullName>
    </submittedName>
</protein>
<keyword evidence="2" id="KW-1185">Reference proteome</keyword>
<reference evidence="1" key="1">
    <citation type="journal article" date="2019" name="Environ. Microbiol.">
        <title>Fungal ecological strategies reflected in gene transcription - a case study of two litter decomposers.</title>
        <authorList>
            <person name="Barbi F."/>
            <person name="Kohler A."/>
            <person name="Barry K."/>
            <person name="Baskaran P."/>
            <person name="Daum C."/>
            <person name="Fauchery L."/>
            <person name="Ihrmark K."/>
            <person name="Kuo A."/>
            <person name="LaButti K."/>
            <person name="Lipzen A."/>
            <person name="Morin E."/>
            <person name="Grigoriev I.V."/>
            <person name="Henrissat B."/>
            <person name="Lindahl B."/>
            <person name="Martin F."/>
        </authorList>
    </citation>
    <scope>NUCLEOTIDE SEQUENCE</scope>
    <source>
        <strain evidence="1">JB14</strain>
    </source>
</reference>
<dbReference type="OrthoDB" id="2506088at2759"/>